<comment type="caution">
    <text evidence="1">The sequence shown here is derived from an EMBL/GenBank/DDBJ whole genome shotgun (WGS) entry which is preliminary data.</text>
</comment>
<sequence>MLREEYMTLMDETKENEDRRKRAKDLAEMAKRAVKEAGSSDFNVKLLSKIS</sequence>
<accession>A0A834WF64</accession>
<dbReference type="AlphaFoldDB" id="A0A834WF64"/>
<gene>
    <name evidence="1" type="ORF">G2W53_024143</name>
</gene>
<dbReference type="EMBL" id="JAAIUW010000008">
    <property type="protein sequence ID" value="KAF7818688.1"/>
    <property type="molecule type" value="Genomic_DNA"/>
</dbReference>
<keyword evidence="2" id="KW-1185">Reference proteome</keyword>
<keyword evidence="1" id="KW-0808">Transferase</keyword>
<proteinExistence type="predicted"/>
<reference evidence="1" key="1">
    <citation type="submission" date="2020-09" db="EMBL/GenBank/DDBJ databases">
        <title>Genome-Enabled Discovery of Anthraquinone Biosynthesis in Senna tora.</title>
        <authorList>
            <person name="Kang S.-H."/>
            <person name="Pandey R.P."/>
            <person name="Lee C.-M."/>
            <person name="Sim J.-S."/>
            <person name="Jeong J.-T."/>
            <person name="Choi B.-S."/>
            <person name="Jung M."/>
            <person name="Ginzburg D."/>
            <person name="Zhao K."/>
            <person name="Won S.Y."/>
            <person name="Oh T.-J."/>
            <person name="Yu Y."/>
            <person name="Kim N.-H."/>
            <person name="Lee O.R."/>
            <person name="Lee T.-H."/>
            <person name="Bashyal P."/>
            <person name="Kim T.-S."/>
            <person name="Lee W.-H."/>
            <person name="Kawkins C."/>
            <person name="Kim C.-K."/>
            <person name="Kim J.S."/>
            <person name="Ahn B.O."/>
            <person name="Rhee S.Y."/>
            <person name="Sohng J.K."/>
        </authorList>
    </citation>
    <scope>NUCLEOTIDE SEQUENCE</scope>
    <source>
        <tissue evidence="1">Leaf</tissue>
    </source>
</reference>
<dbReference type="GO" id="GO:0016740">
    <property type="term" value="F:transferase activity"/>
    <property type="evidence" value="ECO:0007669"/>
    <property type="project" value="UniProtKB-KW"/>
</dbReference>
<protein>
    <submittedName>
        <fullName evidence="1">UDP-glycosyltransferase 73C6-like</fullName>
    </submittedName>
</protein>
<dbReference type="Proteomes" id="UP000634136">
    <property type="component" value="Unassembled WGS sequence"/>
</dbReference>
<name>A0A834WF64_9FABA</name>
<evidence type="ECO:0000313" key="1">
    <source>
        <dbReference type="EMBL" id="KAF7818688.1"/>
    </source>
</evidence>
<evidence type="ECO:0000313" key="2">
    <source>
        <dbReference type="Proteomes" id="UP000634136"/>
    </source>
</evidence>
<organism evidence="1 2">
    <name type="scientific">Senna tora</name>
    <dbReference type="NCBI Taxonomy" id="362788"/>
    <lineage>
        <taxon>Eukaryota</taxon>
        <taxon>Viridiplantae</taxon>
        <taxon>Streptophyta</taxon>
        <taxon>Embryophyta</taxon>
        <taxon>Tracheophyta</taxon>
        <taxon>Spermatophyta</taxon>
        <taxon>Magnoliopsida</taxon>
        <taxon>eudicotyledons</taxon>
        <taxon>Gunneridae</taxon>
        <taxon>Pentapetalae</taxon>
        <taxon>rosids</taxon>
        <taxon>fabids</taxon>
        <taxon>Fabales</taxon>
        <taxon>Fabaceae</taxon>
        <taxon>Caesalpinioideae</taxon>
        <taxon>Cassia clade</taxon>
        <taxon>Senna</taxon>
    </lineage>
</organism>